<dbReference type="SUPFAM" id="SSF49899">
    <property type="entry name" value="Concanavalin A-like lectins/glucanases"/>
    <property type="match status" value="1"/>
</dbReference>
<dbReference type="Proteomes" id="UP000192257">
    <property type="component" value="Unassembled WGS sequence"/>
</dbReference>
<dbReference type="Pfam" id="PF22925">
    <property type="entry name" value="TS_C"/>
    <property type="match status" value="1"/>
</dbReference>
<dbReference type="InterPro" id="IPR055239">
    <property type="entry name" value="TS_C"/>
</dbReference>
<proteinExistence type="predicted"/>
<evidence type="ECO:0000313" key="4">
    <source>
        <dbReference type="EMBL" id="ORC84641.1"/>
    </source>
</evidence>
<dbReference type="PRINTS" id="PR01803">
    <property type="entry name" value="TCSIALIDASE"/>
</dbReference>
<dbReference type="GeneID" id="39989888"/>
<protein>
    <submittedName>
        <fullName evidence="4">Trans-sialidase</fullName>
    </submittedName>
</protein>
<dbReference type="RefSeq" id="XP_028878707.1">
    <property type="nucleotide sequence ID" value="XM_029030108.1"/>
</dbReference>
<sequence>MKFKGVGAGAIWPVGEQGQNQRYHFANYMFTLVATVQIIELPEVGNPVPLLGVSLDEAGGKKLLGLSFNSDQQWNPICGKIETAPNGSWELNKAYQVALTFQDGVGSIYVDGEPLAGSGEKLQYDTRSLVVSHFYIGGYGTSELETDGHVTVTNVLLYNRQLNQSELKTLFLARDQIADNTWGVDDDSSTSGSSSESSAPEEASSSESHNTEEWDSLETDGSTLCFGVNYFSMMLLPLLTLALVLFDHGIFI</sequence>
<reference evidence="4 5" key="1">
    <citation type="submission" date="2017-03" db="EMBL/GenBank/DDBJ databases">
        <title>An alternative strategy for trypanosome survival in the mammalian bloodstream revealed through genome and transcriptome analysis of the ubiquitous bovine parasite Trypanosoma (Megatrypanum) theileri.</title>
        <authorList>
            <person name="Kelly S."/>
            <person name="Ivens A."/>
            <person name="Mott A."/>
            <person name="O'Neill E."/>
            <person name="Emms D."/>
            <person name="Macleod O."/>
            <person name="Voorheis P."/>
            <person name="Matthews J."/>
            <person name="Matthews K."/>
            <person name="Carrington M."/>
        </authorList>
    </citation>
    <scope>NUCLEOTIDE SEQUENCE [LARGE SCALE GENOMIC DNA]</scope>
    <source>
        <strain evidence="4">Edinburgh</strain>
    </source>
</reference>
<dbReference type="InterPro" id="IPR008377">
    <property type="entry name" value="Sialidase_trypan"/>
</dbReference>
<dbReference type="AlphaFoldDB" id="A0A1X0NJ84"/>
<evidence type="ECO:0000313" key="5">
    <source>
        <dbReference type="Proteomes" id="UP000192257"/>
    </source>
</evidence>
<keyword evidence="2" id="KW-0472">Membrane</keyword>
<keyword evidence="2" id="KW-1133">Transmembrane helix</keyword>
<dbReference type="VEuPathDB" id="TriTrypDB:TM35_000432090"/>
<feature type="compositionally biased region" description="Low complexity" evidence="1">
    <location>
        <begin position="189"/>
        <end position="208"/>
    </location>
</feature>
<accession>A0A1X0NJ84</accession>
<feature type="transmembrane region" description="Helical" evidence="2">
    <location>
        <begin position="226"/>
        <end position="246"/>
    </location>
</feature>
<evidence type="ECO:0000259" key="3">
    <source>
        <dbReference type="Pfam" id="PF22925"/>
    </source>
</evidence>
<dbReference type="GO" id="GO:0004308">
    <property type="term" value="F:exo-alpha-sialidase activity"/>
    <property type="evidence" value="ECO:0007669"/>
    <property type="project" value="InterPro"/>
</dbReference>
<feature type="domain" description="Trans-sialidase C-terminal" evidence="3">
    <location>
        <begin position="1"/>
        <end position="164"/>
    </location>
</feature>
<dbReference type="EMBL" id="NBCO01000043">
    <property type="protein sequence ID" value="ORC84641.1"/>
    <property type="molecule type" value="Genomic_DNA"/>
</dbReference>
<feature type="region of interest" description="Disordered" evidence="1">
    <location>
        <begin position="183"/>
        <end position="216"/>
    </location>
</feature>
<name>A0A1X0NJ84_9TRYP</name>
<dbReference type="Gene3D" id="2.60.120.200">
    <property type="match status" value="1"/>
</dbReference>
<evidence type="ECO:0000256" key="1">
    <source>
        <dbReference type="SAM" id="MobiDB-lite"/>
    </source>
</evidence>
<comment type="caution">
    <text evidence="4">The sequence shown here is derived from an EMBL/GenBank/DDBJ whole genome shotgun (WGS) entry which is preliminary data.</text>
</comment>
<evidence type="ECO:0000256" key="2">
    <source>
        <dbReference type="SAM" id="Phobius"/>
    </source>
</evidence>
<keyword evidence="2" id="KW-0812">Transmembrane</keyword>
<keyword evidence="5" id="KW-1185">Reference proteome</keyword>
<gene>
    <name evidence="4" type="ORF">TM35_000432090</name>
</gene>
<dbReference type="OrthoDB" id="252307at2759"/>
<dbReference type="InterPro" id="IPR013320">
    <property type="entry name" value="ConA-like_dom_sf"/>
</dbReference>
<organism evidence="4 5">
    <name type="scientific">Trypanosoma theileri</name>
    <dbReference type="NCBI Taxonomy" id="67003"/>
    <lineage>
        <taxon>Eukaryota</taxon>
        <taxon>Discoba</taxon>
        <taxon>Euglenozoa</taxon>
        <taxon>Kinetoplastea</taxon>
        <taxon>Metakinetoplastina</taxon>
        <taxon>Trypanosomatida</taxon>
        <taxon>Trypanosomatidae</taxon>
        <taxon>Trypanosoma</taxon>
    </lineage>
</organism>